<dbReference type="Pfam" id="PF01515">
    <property type="entry name" value="PTA_PTB"/>
    <property type="match status" value="1"/>
</dbReference>
<dbReference type="InterPro" id="IPR042113">
    <property type="entry name" value="P_AcTrfase_dom1"/>
</dbReference>
<dbReference type="PANTHER" id="PTHR43356">
    <property type="entry name" value="PHOSPHATE ACETYLTRANSFERASE"/>
    <property type="match status" value="1"/>
</dbReference>
<dbReference type="InterPro" id="IPR002505">
    <property type="entry name" value="PTA_PTB"/>
</dbReference>
<proteinExistence type="inferred from homology"/>
<comment type="caution">
    <text evidence="6">The sequence shown here is derived from an EMBL/GenBank/DDBJ whole genome shotgun (WGS) entry which is preliminary data.</text>
</comment>
<feature type="domain" description="Phosphate acetyl/butaryl transferase" evidence="5">
    <location>
        <begin position="8"/>
        <end position="314"/>
    </location>
</feature>
<evidence type="ECO:0000256" key="4">
    <source>
        <dbReference type="ARBA" id="ARBA00023315"/>
    </source>
</evidence>
<accession>A0A099IDL5</accession>
<dbReference type="AlphaFoldDB" id="A0A099IDL5"/>
<protein>
    <submittedName>
        <fullName evidence="6">Phosphate acetyltransferase</fullName>
    </submittedName>
</protein>
<organism evidence="6 7">
    <name type="scientific">Clostridium innocuum</name>
    <dbReference type="NCBI Taxonomy" id="1522"/>
    <lineage>
        <taxon>Bacteria</taxon>
        <taxon>Bacillati</taxon>
        <taxon>Bacillota</taxon>
        <taxon>Clostridia</taxon>
        <taxon>Eubacteriales</taxon>
        <taxon>Clostridiaceae</taxon>
        <taxon>Clostridium</taxon>
    </lineage>
</organism>
<dbReference type="InterPro" id="IPR050500">
    <property type="entry name" value="Phos_Acetyltrans/Butyryltrans"/>
</dbReference>
<dbReference type="PANTHER" id="PTHR43356:SF3">
    <property type="entry name" value="PHOSPHATE ACETYLTRANSFERASE"/>
    <property type="match status" value="1"/>
</dbReference>
<sequence>MKNLEHHLLGKHPRIGFAEGANPDVIRAAIRHVENGFILPVLIGHKKEILWHAKELGADISGVEIADMESFANKAEMVSRMLMIRRGDWTREACEDKLKNINYFSTMYLELGYIDGLVGGVIATTAETMRPALQLIRTAENERTVSSCVLLERDNIHYIMGDCTLNVDPSVQELVEITLQCARTARQFGIEPKVGILSYSSFGSGSGASVDKVRVVAEHLKRMPLDFAVDGEIQVDAAISPIVAKVKAPHSAIAGEMNTLIFPNIDAGNIGYKIAVELGGFTMFGPILQGLRKPVNILTRRASVDTIYSIGIITGVQAVENRS</sequence>
<evidence type="ECO:0000259" key="5">
    <source>
        <dbReference type="Pfam" id="PF01515"/>
    </source>
</evidence>
<dbReference type="RefSeq" id="WP_044903343.1">
    <property type="nucleotide sequence ID" value="NZ_JQIF01000001.1"/>
</dbReference>
<evidence type="ECO:0000256" key="3">
    <source>
        <dbReference type="ARBA" id="ARBA00022679"/>
    </source>
</evidence>
<evidence type="ECO:0000256" key="1">
    <source>
        <dbReference type="ARBA" id="ARBA00000705"/>
    </source>
</evidence>
<dbReference type="GO" id="GO:0008959">
    <property type="term" value="F:phosphate acetyltransferase activity"/>
    <property type="evidence" value="ECO:0007669"/>
    <property type="project" value="UniProtKB-EC"/>
</dbReference>
<dbReference type="NCBIfam" id="NF007233">
    <property type="entry name" value="PRK09653.1"/>
    <property type="match status" value="1"/>
</dbReference>
<dbReference type="SUPFAM" id="SSF53659">
    <property type="entry name" value="Isocitrate/Isopropylmalate dehydrogenase-like"/>
    <property type="match status" value="1"/>
</dbReference>
<keyword evidence="4" id="KW-0012">Acyltransferase</keyword>
<comment type="catalytic activity">
    <reaction evidence="1">
        <text>acetyl-CoA + phosphate = acetyl phosphate + CoA</text>
        <dbReference type="Rhea" id="RHEA:19521"/>
        <dbReference type="ChEBI" id="CHEBI:22191"/>
        <dbReference type="ChEBI" id="CHEBI:43474"/>
        <dbReference type="ChEBI" id="CHEBI:57287"/>
        <dbReference type="ChEBI" id="CHEBI:57288"/>
        <dbReference type="EC" id="2.3.1.8"/>
    </reaction>
</comment>
<dbReference type="PIRSF" id="PIRSF000428">
    <property type="entry name" value="P_Ac_trans"/>
    <property type="match status" value="1"/>
</dbReference>
<name>A0A099IDL5_CLOIN</name>
<keyword evidence="3 6" id="KW-0808">Transferase</keyword>
<evidence type="ECO:0000313" key="7">
    <source>
        <dbReference type="Proteomes" id="UP000030008"/>
    </source>
</evidence>
<comment type="similarity">
    <text evidence="2">Belongs to the phosphate acetyltransferase and butyryltransferase family.</text>
</comment>
<evidence type="ECO:0000256" key="2">
    <source>
        <dbReference type="ARBA" id="ARBA00005656"/>
    </source>
</evidence>
<reference evidence="6 7" key="1">
    <citation type="submission" date="2014-08" db="EMBL/GenBank/DDBJ databases">
        <title>Clostridium innocuum, an unnegligible vancomycin-resistant pathogen causing extra-intestinal infections.</title>
        <authorList>
            <person name="Feng Y."/>
            <person name="Chiu C.-H."/>
        </authorList>
    </citation>
    <scope>NUCLEOTIDE SEQUENCE [LARGE SCALE GENOMIC DNA]</scope>
    <source>
        <strain evidence="6 7">AN88</strain>
    </source>
</reference>
<dbReference type="InterPro" id="IPR012147">
    <property type="entry name" value="P_Ac_Bu_trans"/>
</dbReference>
<dbReference type="InterPro" id="IPR042112">
    <property type="entry name" value="P_AcTrfase_dom2"/>
</dbReference>
<evidence type="ECO:0000313" key="6">
    <source>
        <dbReference type="EMBL" id="KGJ55063.1"/>
    </source>
</evidence>
<dbReference type="EMBL" id="JQIF01000001">
    <property type="protein sequence ID" value="KGJ55063.1"/>
    <property type="molecule type" value="Genomic_DNA"/>
</dbReference>
<dbReference type="Gene3D" id="3.40.50.10950">
    <property type="match status" value="1"/>
</dbReference>
<dbReference type="Gene3D" id="3.40.50.10750">
    <property type="entry name" value="Isocitrate/Isopropylmalate dehydrogenase-like"/>
    <property type="match status" value="1"/>
</dbReference>
<dbReference type="Proteomes" id="UP000030008">
    <property type="component" value="Unassembled WGS sequence"/>
</dbReference>
<gene>
    <name evidence="6" type="ORF">CIAN88_00370</name>
</gene>